<dbReference type="AlphaFoldDB" id="A0A0F4J578"/>
<feature type="domain" description="HTH cro/C1-type" evidence="1">
    <location>
        <begin position="10"/>
        <end position="70"/>
    </location>
</feature>
<dbReference type="Proteomes" id="UP000033551">
    <property type="component" value="Unassembled WGS sequence"/>
</dbReference>
<dbReference type="SUPFAM" id="SSF47413">
    <property type="entry name" value="lambda repressor-like DNA-binding domains"/>
    <property type="match status" value="2"/>
</dbReference>
<accession>A0A0F4J578</accession>
<dbReference type="CDD" id="cd00093">
    <property type="entry name" value="HTH_XRE"/>
    <property type="match status" value="1"/>
</dbReference>
<name>A0A0F4J578_9ACTN</name>
<evidence type="ECO:0000313" key="3">
    <source>
        <dbReference type="Proteomes" id="UP000033551"/>
    </source>
</evidence>
<dbReference type="InterPro" id="IPR010982">
    <property type="entry name" value="Lambda_DNA-bd_dom_sf"/>
</dbReference>
<keyword evidence="3" id="KW-1185">Reference proteome</keyword>
<proteinExistence type="predicted"/>
<dbReference type="STRING" id="68223.GCA_002028425_06444"/>
<dbReference type="EMBL" id="JZWV01000639">
    <property type="protein sequence ID" value="KJY29492.1"/>
    <property type="molecule type" value="Genomic_DNA"/>
</dbReference>
<evidence type="ECO:0000259" key="1">
    <source>
        <dbReference type="SMART" id="SM00530"/>
    </source>
</evidence>
<dbReference type="Gene3D" id="1.10.260.40">
    <property type="entry name" value="lambda repressor-like DNA-binding domains"/>
    <property type="match status" value="2"/>
</dbReference>
<sequence length="235" mass="25913">MPTPPFSPAEARAARLRLGMTPAQVVAAMSQLGVDRPPEAVHAWEAGAVPPSEPELFALADALWCPVAVLMAVRPAALREHRLSRGFTAERLALRIGMDPDAYARAEAEHRWPGNDRQTLLLADALGLGSEELLDVLDRDNELVGLLRQAVEGRWKAHVTALAHLAQADERRVARALKALHREYTRFDERYMGHLVARNGDARLREIAADRAAWLRALPDRFRSLTGTGPDTAAY</sequence>
<gene>
    <name evidence="2" type="ORF">VR44_22810</name>
</gene>
<dbReference type="RefSeq" id="WP_045949441.1">
    <property type="nucleotide sequence ID" value="NZ_JZWV01000639.1"/>
</dbReference>
<dbReference type="SMART" id="SM00530">
    <property type="entry name" value="HTH_XRE"/>
    <property type="match status" value="2"/>
</dbReference>
<protein>
    <recommendedName>
        <fullName evidence="1">HTH cro/C1-type domain-containing protein</fullName>
    </recommendedName>
</protein>
<evidence type="ECO:0000313" key="2">
    <source>
        <dbReference type="EMBL" id="KJY29492.1"/>
    </source>
</evidence>
<feature type="domain" description="HTH cro/C1-type" evidence="1">
    <location>
        <begin position="77"/>
        <end position="133"/>
    </location>
</feature>
<dbReference type="InterPro" id="IPR001387">
    <property type="entry name" value="Cro/C1-type_HTH"/>
</dbReference>
<dbReference type="GO" id="GO:0003677">
    <property type="term" value="F:DNA binding"/>
    <property type="evidence" value="ECO:0007669"/>
    <property type="project" value="InterPro"/>
</dbReference>
<organism evidence="2 3">
    <name type="scientific">Streptomyces katrae</name>
    <dbReference type="NCBI Taxonomy" id="68223"/>
    <lineage>
        <taxon>Bacteria</taxon>
        <taxon>Bacillati</taxon>
        <taxon>Actinomycetota</taxon>
        <taxon>Actinomycetes</taxon>
        <taxon>Kitasatosporales</taxon>
        <taxon>Streptomycetaceae</taxon>
        <taxon>Streptomyces</taxon>
    </lineage>
</organism>
<dbReference type="OrthoDB" id="3851368at2"/>
<dbReference type="PATRIC" id="fig|68223.7.peg.494"/>
<comment type="caution">
    <text evidence="2">The sequence shown here is derived from an EMBL/GenBank/DDBJ whole genome shotgun (WGS) entry which is preliminary data.</text>
</comment>
<reference evidence="2 3" key="1">
    <citation type="submission" date="2015-02" db="EMBL/GenBank/DDBJ databases">
        <authorList>
            <person name="Ju K.-S."/>
            <person name="Doroghazi J.R."/>
            <person name="Metcalf W."/>
        </authorList>
    </citation>
    <scope>NUCLEOTIDE SEQUENCE [LARGE SCALE GENOMIC DNA]</scope>
    <source>
        <strain evidence="2 3">NRRL ISP-5550</strain>
    </source>
</reference>